<evidence type="ECO:0000256" key="3">
    <source>
        <dbReference type="ARBA" id="ARBA00005028"/>
    </source>
</evidence>
<organism evidence="16 17">
    <name type="scientific">Actinomadura rudentiformis</name>
    <dbReference type="NCBI Taxonomy" id="359158"/>
    <lineage>
        <taxon>Bacteria</taxon>
        <taxon>Bacillati</taxon>
        <taxon>Actinomycetota</taxon>
        <taxon>Actinomycetes</taxon>
        <taxon>Streptosporangiales</taxon>
        <taxon>Thermomonosporaceae</taxon>
        <taxon>Actinomadura</taxon>
    </lineage>
</organism>
<dbReference type="RefSeq" id="WP_151560316.1">
    <property type="nucleotide sequence ID" value="NZ_WBMT01000005.1"/>
</dbReference>
<dbReference type="FunFam" id="2.70.98.10:FF:000003">
    <property type="entry name" value="Aldose 1-epimerase"/>
    <property type="match status" value="1"/>
</dbReference>
<reference evidence="16 17" key="1">
    <citation type="submission" date="2019-09" db="EMBL/GenBank/DDBJ databases">
        <title>Actinomadura physcomitrii sp. nov., a novel actinomycete isolated from moss [Physcomitrium sphaericum (Ludw) Fuernr].</title>
        <authorList>
            <person name="Zhuang X."/>
            <person name="Liu C."/>
        </authorList>
    </citation>
    <scope>NUCLEOTIDE SEQUENCE [LARGE SCALE GENOMIC DNA]</scope>
    <source>
        <strain evidence="16 17">HMC1</strain>
    </source>
</reference>
<dbReference type="InterPro" id="IPR018052">
    <property type="entry name" value="Ald1_epimerase_CS"/>
</dbReference>
<evidence type="ECO:0000256" key="9">
    <source>
        <dbReference type="ARBA" id="ARBA00022553"/>
    </source>
</evidence>
<keyword evidence="10 12" id="KW-0413">Isomerase</keyword>
<dbReference type="EC" id="5.1.3.3" evidence="6 12"/>
<comment type="caution">
    <text evidence="16">The sequence shown here is derived from an EMBL/GenBank/DDBJ whole genome shotgun (WGS) entry which is preliminary data.</text>
</comment>
<dbReference type="InterPro" id="IPR011013">
    <property type="entry name" value="Gal_mutarotase_sf_dom"/>
</dbReference>
<dbReference type="EMBL" id="WBMT01000005">
    <property type="protein sequence ID" value="KAB2349547.1"/>
    <property type="molecule type" value="Genomic_DNA"/>
</dbReference>
<evidence type="ECO:0000256" key="13">
    <source>
        <dbReference type="PIRSR" id="PIRSR005096-1"/>
    </source>
</evidence>
<keyword evidence="17" id="KW-1185">Reference proteome</keyword>
<gene>
    <name evidence="16" type="ORF">F8566_12280</name>
</gene>
<dbReference type="InterPro" id="IPR015443">
    <property type="entry name" value="Aldose_1-epimerase"/>
</dbReference>
<dbReference type="PIRSF" id="PIRSF005096">
    <property type="entry name" value="GALM"/>
    <property type="match status" value="1"/>
</dbReference>
<comment type="similarity">
    <text evidence="4 12">Belongs to the aldose epimerase family.</text>
</comment>
<evidence type="ECO:0000313" key="16">
    <source>
        <dbReference type="EMBL" id="KAB2349547.1"/>
    </source>
</evidence>
<keyword evidence="8" id="KW-0963">Cytoplasm</keyword>
<feature type="active site" description="Proton acceptor" evidence="13">
    <location>
        <position position="311"/>
    </location>
</feature>
<dbReference type="Pfam" id="PF01263">
    <property type="entry name" value="Aldose_epim"/>
    <property type="match status" value="1"/>
</dbReference>
<comment type="subunit">
    <text evidence="5">Monomer.</text>
</comment>
<feature type="binding site" evidence="14">
    <location>
        <position position="245"/>
    </location>
    <ligand>
        <name>beta-D-galactose</name>
        <dbReference type="ChEBI" id="CHEBI:27667"/>
    </ligand>
</feature>
<proteinExistence type="inferred from homology"/>
<dbReference type="UniPathway" id="UPA00242"/>
<dbReference type="InterPro" id="IPR014718">
    <property type="entry name" value="GH-type_carb-bd"/>
</dbReference>
<dbReference type="GO" id="GO:0006006">
    <property type="term" value="P:glucose metabolic process"/>
    <property type="evidence" value="ECO:0007669"/>
    <property type="project" value="TreeGrafter"/>
</dbReference>
<dbReference type="InterPro" id="IPR047215">
    <property type="entry name" value="Galactose_mutarotase-like"/>
</dbReference>
<dbReference type="InterPro" id="IPR008183">
    <property type="entry name" value="Aldose_1/G6P_1-epimerase"/>
</dbReference>
<dbReference type="GO" id="GO:0033499">
    <property type="term" value="P:galactose catabolic process via UDP-galactose, Leloir pathway"/>
    <property type="evidence" value="ECO:0007669"/>
    <property type="project" value="TreeGrafter"/>
</dbReference>
<dbReference type="GO" id="GO:0005737">
    <property type="term" value="C:cytoplasm"/>
    <property type="evidence" value="ECO:0007669"/>
    <property type="project" value="UniProtKB-SubCell"/>
</dbReference>
<evidence type="ECO:0000256" key="5">
    <source>
        <dbReference type="ARBA" id="ARBA00011245"/>
    </source>
</evidence>
<comment type="subcellular location">
    <subcellularLocation>
        <location evidence="2">Cytoplasm</location>
    </subcellularLocation>
</comment>
<sequence length="352" mass="38459">MIEQFGVTPDGATVDRYTLENRHGLRVRVLTYGCVLQTLEVPDRHGERANIVLGCSTLDDYLTKSRFFGAVVGRYGNRIAGGSFELDGREYRLPRNNGTNSLHGGEHGFDKKIWEVTSANATSLTLAYVSADGEEGYPGTLRAEVTYSLDGDALHIGYRATTDRPTVVNLTNHSYFNLAGEDSGDVYDQLLTLDADRYTPVDENQIPTGELAPVDGTPFDFRKPQPIGARIREAHPQLLIGGGYDHNFVFNGSRDTEPVFAARAEDPASGRVMEVLTTQPGVQFYSGNFLTGSIVGTSGRTYRQGAGFCLETQHFPDSPNQPAFPSTVLRPGEVHESATVFRFPSAELPSAE</sequence>
<evidence type="ECO:0000313" key="17">
    <source>
        <dbReference type="Proteomes" id="UP000468735"/>
    </source>
</evidence>
<dbReference type="Proteomes" id="UP000468735">
    <property type="component" value="Unassembled WGS sequence"/>
</dbReference>
<feature type="active site" description="Proton donor" evidence="13">
    <location>
        <position position="173"/>
    </location>
</feature>
<evidence type="ECO:0000256" key="4">
    <source>
        <dbReference type="ARBA" id="ARBA00006206"/>
    </source>
</evidence>
<feature type="binding site" evidence="15">
    <location>
        <begin position="173"/>
        <end position="175"/>
    </location>
    <ligand>
        <name>beta-D-galactose</name>
        <dbReference type="ChEBI" id="CHEBI:27667"/>
    </ligand>
</feature>
<evidence type="ECO:0000256" key="6">
    <source>
        <dbReference type="ARBA" id="ARBA00013185"/>
    </source>
</evidence>
<dbReference type="Gene3D" id="2.70.98.10">
    <property type="match status" value="1"/>
</dbReference>
<keyword evidence="9" id="KW-0597">Phosphoprotein</keyword>
<dbReference type="PROSITE" id="PS00545">
    <property type="entry name" value="ALDOSE_1_EPIMERASE"/>
    <property type="match status" value="1"/>
</dbReference>
<comment type="pathway">
    <text evidence="3 12">Carbohydrate metabolism; hexose metabolism.</text>
</comment>
<comment type="catalytic activity">
    <reaction evidence="1 12">
        <text>alpha-D-glucose = beta-D-glucose</text>
        <dbReference type="Rhea" id="RHEA:10264"/>
        <dbReference type="ChEBI" id="CHEBI:15903"/>
        <dbReference type="ChEBI" id="CHEBI:17925"/>
        <dbReference type="EC" id="5.1.3.3"/>
    </reaction>
</comment>
<dbReference type="OrthoDB" id="9779408at2"/>
<evidence type="ECO:0000256" key="12">
    <source>
        <dbReference type="PIRNR" id="PIRNR005096"/>
    </source>
</evidence>
<evidence type="ECO:0000256" key="7">
    <source>
        <dbReference type="ARBA" id="ARBA00014165"/>
    </source>
</evidence>
<evidence type="ECO:0000256" key="1">
    <source>
        <dbReference type="ARBA" id="ARBA00001614"/>
    </source>
</evidence>
<dbReference type="GO" id="GO:0030246">
    <property type="term" value="F:carbohydrate binding"/>
    <property type="evidence" value="ECO:0007669"/>
    <property type="project" value="InterPro"/>
</dbReference>
<dbReference type="NCBIfam" id="NF008277">
    <property type="entry name" value="PRK11055.1"/>
    <property type="match status" value="1"/>
</dbReference>
<dbReference type="GO" id="GO:0004034">
    <property type="term" value="F:aldose 1-epimerase activity"/>
    <property type="evidence" value="ECO:0007669"/>
    <property type="project" value="UniProtKB-EC"/>
</dbReference>
<evidence type="ECO:0000256" key="14">
    <source>
        <dbReference type="PIRSR" id="PIRSR005096-2"/>
    </source>
</evidence>
<dbReference type="AlphaFoldDB" id="A0A6H9YQ72"/>
<dbReference type="PANTHER" id="PTHR10091:SF0">
    <property type="entry name" value="GALACTOSE MUTAROTASE"/>
    <property type="match status" value="1"/>
</dbReference>
<evidence type="ECO:0000256" key="8">
    <source>
        <dbReference type="ARBA" id="ARBA00022490"/>
    </source>
</evidence>
<feature type="binding site" evidence="15">
    <location>
        <begin position="77"/>
        <end position="78"/>
    </location>
    <ligand>
        <name>beta-D-galactose</name>
        <dbReference type="ChEBI" id="CHEBI:27667"/>
    </ligand>
</feature>
<evidence type="ECO:0000256" key="10">
    <source>
        <dbReference type="ARBA" id="ARBA00023235"/>
    </source>
</evidence>
<dbReference type="SUPFAM" id="SSF74650">
    <property type="entry name" value="Galactose mutarotase-like"/>
    <property type="match status" value="1"/>
</dbReference>
<evidence type="ECO:0000256" key="2">
    <source>
        <dbReference type="ARBA" id="ARBA00004496"/>
    </source>
</evidence>
<protein>
    <recommendedName>
        <fullName evidence="7 12">Aldose 1-epimerase</fullName>
        <ecNumber evidence="6 12">5.1.3.3</ecNumber>
    </recommendedName>
</protein>
<evidence type="ECO:0000256" key="11">
    <source>
        <dbReference type="ARBA" id="ARBA00023277"/>
    </source>
</evidence>
<accession>A0A6H9YQ72</accession>
<dbReference type="CDD" id="cd09019">
    <property type="entry name" value="galactose_mutarotase_like"/>
    <property type="match status" value="1"/>
</dbReference>
<dbReference type="PANTHER" id="PTHR10091">
    <property type="entry name" value="ALDOSE-1-EPIMERASE"/>
    <property type="match status" value="1"/>
</dbReference>
<evidence type="ECO:0000256" key="15">
    <source>
        <dbReference type="PIRSR" id="PIRSR005096-3"/>
    </source>
</evidence>
<keyword evidence="11 12" id="KW-0119">Carbohydrate metabolism</keyword>
<name>A0A6H9YQ72_9ACTN</name>